<dbReference type="InterPro" id="IPR005162">
    <property type="entry name" value="Retrotrans_gag_dom"/>
</dbReference>
<evidence type="ECO:0000313" key="2">
    <source>
        <dbReference type="EMBL" id="CAA2614486.1"/>
    </source>
</evidence>
<dbReference type="Proteomes" id="UP001189122">
    <property type="component" value="Unassembled WGS sequence"/>
</dbReference>
<dbReference type="EMBL" id="CACRZD030000001">
    <property type="protein sequence ID" value="CAA6654276.1"/>
    <property type="molecule type" value="Genomic_DNA"/>
</dbReference>
<dbReference type="Pfam" id="PF03732">
    <property type="entry name" value="Retrotrans_gag"/>
    <property type="match status" value="1"/>
</dbReference>
<dbReference type="EMBL" id="LR743588">
    <property type="protein sequence ID" value="CAA2614486.1"/>
    <property type="molecule type" value="Genomic_DNA"/>
</dbReference>
<dbReference type="AlphaFoldDB" id="A0A7I8I9B0"/>
<reference evidence="2 3" key="1">
    <citation type="submission" date="2019-12" db="EMBL/GenBank/DDBJ databases">
        <authorList>
            <person name="Scholz U."/>
            <person name="Mascher M."/>
            <person name="Fiebig A."/>
        </authorList>
    </citation>
    <scope>NUCLEOTIDE SEQUENCE</scope>
</reference>
<gene>
    <name evidence="2" type="ORF">SI7747_01000866</name>
</gene>
<sequence length="161" mass="19059">MLSMEGDALDWYMWMEDRFPFRDRYDFKIQLSGRFGSSAANNTYQKLLNLKQESSILEYRAEFERLSTYLLNIPTEILEHTYLKGLKLEIQSKLSMFKPIGLREIMDTSVQAKAHIRTLWQAWKQEQPRPLKHVIAACTPDQQRLPLISNFRNEQSNLEKT</sequence>
<evidence type="ECO:0000313" key="3">
    <source>
        <dbReference type="Proteomes" id="UP001189122"/>
    </source>
</evidence>
<accession>A0A7I8I9B0</accession>
<keyword evidence="3" id="KW-1185">Reference proteome</keyword>
<feature type="domain" description="Retrotransposon gag" evidence="1">
    <location>
        <begin position="3"/>
        <end position="87"/>
    </location>
</feature>
<evidence type="ECO:0000259" key="1">
    <source>
        <dbReference type="Pfam" id="PF03732"/>
    </source>
</evidence>
<protein>
    <recommendedName>
        <fullName evidence="1">Retrotransposon gag domain-containing protein</fullName>
    </recommendedName>
</protein>
<name>A0A7I8I9B0_SPIIN</name>
<proteinExistence type="predicted"/>
<organism evidence="2">
    <name type="scientific">Spirodela intermedia</name>
    <name type="common">Intermediate duckweed</name>
    <dbReference type="NCBI Taxonomy" id="51605"/>
    <lineage>
        <taxon>Eukaryota</taxon>
        <taxon>Viridiplantae</taxon>
        <taxon>Streptophyta</taxon>
        <taxon>Embryophyta</taxon>
        <taxon>Tracheophyta</taxon>
        <taxon>Spermatophyta</taxon>
        <taxon>Magnoliopsida</taxon>
        <taxon>Liliopsida</taxon>
        <taxon>Araceae</taxon>
        <taxon>Lemnoideae</taxon>
        <taxon>Spirodela</taxon>
    </lineage>
</organism>